<dbReference type="EMBL" id="REGN01007073">
    <property type="protein sequence ID" value="RNA07353.1"/>
    <property type="molecule type" value="Genomic_DNA"/>
</dbReference>
<keyword evidence="2" id="KW-1185">Reference proteome</keyword>
<dbReference type="Proteomes" id="UP000276133">
    <property type="component" value="Unassembled WGS sequence"/>
</dbReference>
<sequence>MFFKSKLFNAIFKSNSTFLIFLSLHAHVTVFLKTKNSPSDGLREKAIIKSSVQISSLNQ</sequence>
<accession>A0A3M7Q7M1</accession>
<comment type="caution">
    <text evidence="1">The sequence shown here is derived from an EMBL/GenBank/DDBJ whole genome shotgun (WGS) entry which is preliminary data.</text>
</comment>
<organism evidence="1 2">
    <name type="scientific">Brachionus plicatilis</name>
    <name type="common">Marine rotifer</name>
    <name type="synonym">Brachionus muelleri</name>
    <dbReference type="NCBI Taxonomy" id="10195"/>
    <lineage>
        <taxon>Eukaryota</taxon>
        <taxon>Metazoa</taxon>
        <taxon>Spiralia</taxon>
        <taxon>Gnathifera</taxon>
        <taxon>Rotifera</taxon>
        <taxon>Eurotatoria</taxon>
        <taxon>Monogononta</taxon>
        <taxon>Pseudotrocha</taxon>
        <taxon>Ploima</taxon>
        <taxon>Brachionidae</taxon>
        <taxon>Brachionus</taxon>
    </lineage>
</organism>
<protein>
    <submittedName>
        <fullName evidence="1">Uncharacterized protein</fullName>
    </submittedName>
</protein>
<evidence type="ECO:0000313" key="1">
    <source>
        <dbReference type="EMBL" id="RNA07353.1"/>
    </source>
</evidence>
<dbReference type="AlphaFoldDB" id="A0A3M7Q7M1"/>
<name>A0A3M7Q7M1_BRAPC</name>
<reference evidence="1 2" key="1">
    <citation type="journal article" date="2018" name="Sci. Rep.">
        <title>Genomic signatures of local adaptation to the degree of environmental predictability in rotifers.</title>
        <authorList>
            <person name="Franch-Gras L."/>
            <person name="Hahn C."/>
            <person name="Garcia-Roger E.M."/>
            <person name="Carmona M.J."/>
            <person name="Serra M."/>
            <person name="Gomez A."/>
        </authorList>
    </citation>
    <scope>NUCLEOTIDE SEQUENCE [LARGE SCALE GENOMIC DNA]</scope>
    <source>
        <strain evidence="1">HYR1</strain>
    </source>
</reference>
<gene>
    <name evidence="1" type="ORF">BpHYR1_021362</name>
</gene>
<evidence type="ECO:0000313" key="2">
    <source>
        <dbReference type="Proteomes" id="UP000276133"/>
    </source>
</evidence>
<proteinExistence type="predicted"/>